<evidence type="ECO:0000256" key="2">
    <source>
        <dbReference type="ARBA" id="ARBA00022475"/>
    </source>
</evidence>
<organism evidence="8 9">
    <name type="scientific">Roseimaritima multifibrata</name>
    <dbReference type="NCBI Taxonomy" id="1930274"/>
    <lineage>
        <taxon>Bacteria</taxon>
        <taxon>Pseudomonadati</taxon>
        <taxon>Planctomycetota</taxon>
        <taxon>Planctomycetia</taxon>
        <taxon>Pirellulales</taxon>
        <taxon>Pirellulaceae</taxon>
        <taxon>Roseimaritima</taxon>
    </lineage>
</organism>
<feature type="region of interest" description="Disordered" evidence="6">
    <location>
        <begin position="136"/>
        <end position="156"/>
    </location>
</feature>
<dbReference type="NCBIfam" id="TIGR02229">
    <property type="entry name" value="caa3_sub_IV"/>
    <property type="match status" value="1"/>
</dbReference>
<feature type="transmembrane region" description="Helical" evidence="7">
    <location>
        <begin position="22"/>
        <end position="45"/>
    </location>
</feature>
<dbReference type="RefSeq" id="WP_145350862.1">
    <property type="nucleotide sequence ID" value="NZ_CP036262.1"/>
</dbReference>
<feature type="transmembrane region" description="Helical" evidence="7">
    <location>
        <begin position="52"/>
        <end position="73"/>
    </location>
</feature>
<reference evidence="8 9" key="1">
    <citation type="submission" date="2019-02" db="EMBL/GenBank/DDBJ databases">
        <title>Deep-cultivation of Planctomycetes and their phenomic and genomic characterization uncovers novel biology.</title>
        <authorList>
            <person name="Wiegand S."/>
            <person name="Jogler M."/>
            <person name="Boedeker C."/>
            <person name="Pinto D."/>
            <person name="Vollmers J."/>
            <person name="Rivas-Marin E."/>
            <person name="Kohn T."/>
            <person name="Peeters S.H."/>
            <person name="Heuer A."/>
            <person name="Rast P."/>
            <person name="Oberbeckmann S."/>
            <person name="Bunk B."/>
            <person name="Jeske O."/>
            <person name="Meyerdierks A."/>
            <person name="Storesund J.E."/>
            <person name="Kallscheuer N."/>
            <person name="Luecker S."/>
            <person name="Lage O.M."/>
            <person name="Pohl T."/>
            <person name="Merkel B.J."/>
            <person name="Hornburger P."/>
            <person name="Mueller R.-W."/>
            <person name="Bruemmer F."/>
            <person name="Labrenz M."/>
            <person name="Spormann A.M."/>
            <person name="Op den Camp H."/>
            <person name="Overmann J."/>
            <person name="Amann R."/>
            <person name="Jetten M.S.M."/>
            <person name="Mascher T."/>
            <person name="Medema M.H."/>
            <person name="Devos D.P."/>
            <person name="Kaster A.-K."/>
            <person name="Ovreas L."/>
            <person name="Rohde M."/>
            <person name="Galperin M.Y."/>
            <person name="Jogler C."/>
        </authorList>
    </citation>
    <scope>NUCLEOTIDE SEQUENCE [LARGE SCALE GENOMIC DNA]</scope>
    <source>
        <strain evidence="8 9">FF011L</strain>
    </source>
</reference>
<dbReference type="Proteomes" id="UP000320672">
    <property type="component" value="Chromosome"/>
</dbReference>
<dbReference type="EMBL" id="CP036262">
    <property type="protein sequence ID" value="QDS92636.1"/>
    <property type="molecule type" value="Genomic_DNA"/>
</dbReference>
<dbReference type="KEGG" id="rml:FF011L_13830"/>
<dbReference type="AlphaFoldDB" id="A0A517MCT1"/>
<comment type="subcellular location">
    <subcellularLocation>
        <location evidence="1">Cell membrane</location>
        <topology evidence="1">Multi-pass membrane protein</topology>
    </subcellularLocation>
</comment>
<evidence type="ECO:0000256" key="4">
    <source>
        <dbReference type="ARBA" id="ARBA00022989"/>
    </source>
</evidence>
<accession>A0A517MCT1</accession>
<gene>
    <name evidence="8" type="ORF">FF011L_13830</name>
</gene>
<dbReference type="InterPro" id="IPR005171">
    <property type="entry name" value="Cyt_c_oxidase_su4_prok"/>
</dbReference>
<evidence type="ECO:0000256" key="5">
    <source>
        <dbReference type="ARBA" id="ARBA00023136"/>
    </source>
</evidence>
<keyword evidence="9" id="KW-1185">Reference proteome</keyword>
<dbReference type="OrthoDB" id="282123at2"/>
<protein>
    <recommendedName>
        <fullName evidence="10">Cytochrome oxidase subunit IV</fullName>
    </recommendedName>
</protein>
<evidence type="ECO:0000256" key="6">
    <source>
        <dbReference type="SAM" id="MobiDB-lite"/>
    </source>
</evidence>
<keyword evidence="2" id="KW-1003">Cell membrane</keyword>
<proteinExistence type="predicted"/>
<evidence type="ECO:0008006" key="10">
    <source>
        <dbReference type="Google" id="ProtNLM"/>
    </source>
</evidence>
<sequence length="156" mass="16964">MSASSEHPEHGSDHGFAHPQSISSLLTVFSALVILTIITVLIANFKLGNAEIWISLFIASIKASLVMYFFMHLGHDKPFNALIFLSSAFFLALFMGLTMMDRNAYRSSLEPIIDAPYVNEALEEIEEVVPALEDPAVADDTGAIEGPSVVDPPEAQ</sequence>
<dbReference type="GO" id="GO:0005886">
    <property type="term" value="C:plasma membrane"/>
    <property type="evidence" value="ECO:0007669"/>
    <property type="project" value="UniProtKB-SubCell"/>
</dbReference>
<keyword evidence="5 7" id="KW-0472">Membrane</keyword>
<evidence type="ECO:0000313" key="8">
    <source>
        <dbReference type="EMBL" id="QDS92636.1"/>
    </source>
</evidence>
<evidence type="ECO:0000256" key="7">
    <source>
        <dbReference type="SAM" id="Phobius"/>
    </source>
</evidence>
<keyword evidence="3 7" id="KW-0812">Transmembrane</keyword>
<dbReference type="Pfam" id="PF03626">
    <property type="entry name" value="COX4_pro"/>
    <property type="match status" value="1"/>
</dbReference>
<evidence type="ECO:0000256" key="1">
    <source>
        <dbReference type="ARBA" id="ARBA00004651"/>
    </source>
</evidence>
<feature type="transmembrane region" description="Helical" evidence="7">
    <location>
        <begin position="79"/>
        <end position="100"/>
    </location>
</feature>
<evidence type="ECO:0000313" key="9">
    <source>
        <dbReference type="Proteomes" id="UP000320672"/>
    </source>
</evidence>
<name>A0A517MCT1_9BACT</name>
<dbReference type="InterPro" id="IPR011743">
    <property type="entry name" value="Caa3_sub_IV"/>
</dbReference>
<evidence type="ECO:0000256" key="3">
    <source>
        <dbReference type="ARBA" id="ARBA00022692"/>
    </source>
</evidence>
<keyword evidence="4 7" id="KW-1133">Transmembrane helix</keyword>